<reference evidence="14" key="1">
    <citation type="journal article" date="2014" name="Int. J. Syst. Evol. Microbiol.">
        <title>Complete genome sequence of Corynebacterium casei LMG S-19264T (=DSM 44701T), isolated from a smear-ripened cheese.</title>
        <authorList>
            <consortium name="US DOE Joint Genome Institute (JGI-PGF)"/>
            <person name="Walter F."/>
            <person name="Albersmeier A."/>
            <person name="Kalinowski J."/>
            <person name="Ruckert C."/>
        </authorList>
    </citation>
    <scope>NUCLEOTIDE SEQUENCE</scope>
    <source>
        <strain evidence="14">CGMCC 1.15290</strain>
    </source>
</reference>
<dbReference type="PANTHER" id="PTHR21404:SF3">
    <property type="entry name" value="SMALL RNA 2'-O-METHYLTRANSFERASE"/>
    <property type="match status" value="1"/>
</dbReference>
<evidence type="ECO:0000256" key="6">
    <source>
        <dbReference type="ARBA" id="ARBA00022691"/>
    </source>
</evidence>
<comment type="cofactor">
    <cofactor evidence="1">
        <name>Mg(2+)</name>
        <dbReference type="ChEBI" id="CHEBI:18420"/>
    </cofactor>
</comment>
<dbReference type="NCBIfam" id="TIGR04074">
    <property type="entry name" value="bacter_Hen1"/>
    <property type="match status" value="1"/>
</dbReference>
<evidence type="ECO:0000256" key="9">
    <source>
        <dbReference type="ARBA" id="ARBA00022884"/>
    </source>
</evidence>
<evidence type="ECO:0000256" key="11">
    <source>
        <dbReference type="ARBA" id="ARBA00035025"/>
    </source>
</evidence>
<dbReference type="AlphaFoldDB" id="A0A917MYG4"/>
<dbReference type="EMBL" id="BMIB01000003">
    <property type="protein sequence ID" value="GGH70369.1"/>
    <property type="molecule type" value="Genomic_DNA"/>
</dbReference>
<dbReference type="InterPro" id="IPR029063">
    <property type="entry name" value="SAM-dependent_MTases_sf"/>
</dbReference>
<evidence type="ECO:0000256" key="7">
    <source>
        <dbReference type="ARBA" id="ARBA00022723"/>
    </source>
</evidence>
<comment type="caution">
    <text evidence="14">The sequence shown here is derived from an EMBL/GenBank/DDBJ whole genome shotgun (WGS) entry which is preliminary data.</text>
</comment>
<keyword evidence="10" id="KW-0943">RNA-mediated gene silencing</keyword>
<dbReference type="GO" id="GO:0031047">
    <property type="term" value="P:regulatory ncRNA-mediated gene silencing"/>
    <property type="evidence" value="ECO:0007669"/>
    <property type="project" value="UniProtKB-KW"/>
</dbReference>
<accession>A0A917MYG4</accession>
<keyword evidence="15" id="KW-1185">Reference proteome</keyword>
<reference evidence="14" key="2">
    <citation type="submission" date="2020-09" db="EMBL/GenBank/DDBJ databases">
        <authorList>
            <person name="Sun Q."/>
            <person name="Zhou Y."/>
        </authorList>
    </citation>
    <scope>NUCLEOTIDE SEQUENCE</scope>
    <source>
        <strain evidence="14">CGMCC 1.15290</strain>
    </source>
</reference>
<keyword evidence="9" id="KW-0694">RNA-binding</keyword>
<proteinExistence type="inferred from homology"/>
<gene>
    <name evidence="14" type="ORF">GCM10011379_28580</name>
</gene>
<dbReference type="InterPro" id="IPR024026">
    <property type="entry name" value="3'-RNA_MeTfrase_Hen1_bac"/>
</dbReference>
<sequence>MLLTISTNRFPATDLGYMLHKHPAKWQSVSVKNGDAHIFYTEATDTCCTCALLLDIDPVALVRGDAGAAAPDAFALEQYVNDRPYVSASLMSTAIAKAFSSALNGKCKDKPELVNEPLPLTITLAVVPVKGGKELLENLFVPLGYQVEATQHMLDEQFPVWGQSRYFTVTLTHAAVTLQTMLAHLYVLIPVMDNDKHYWVNSEEVQKLLDKGTGWLEQHPMKQLIVRRYLKHQTALMSNALDQLLQEEQAATAAETEGVVPEEVPKVRLHDVRLQTVCDRLLALGVGTVLDMGCGEGKLLKLLMKHAQFTRIAGADVSVRSLQIAADKLKTDRMPERQRNRLTLLQSSVTYRDRRLDGFEAVVLVEVIEHLEESRLDTLQKNIFGSMAPARVLITTPNKEWNRRFTEDDTVMRHSDHRFEWTRAQFAAWCAGICETYGYTCSVEPLGQEEAQYGAPTQLAVFTQQPQN</sequence>
<evidence type="ECO:0000313" key="15">
    <source>
        <dbReference type="Proteomes" id="UP000627292"/>
    </source>
</evidence>
<name>A0A917MYG4_9BACT</name>
<dbReference type="Proteomes" id="UP000627292">
    <property type="component" value="Unassembled WGS sequence"/>
</dbReference>
<dbReference type="GO" id="GO:0046872">
    <property type="term" value="F:metal ion binding"/>
    <property type="evidence" value="ECO:0007669"/>
    <property type="project" value="UniProtKB-KW"/>
</dbReference>
<evidence type="ECO:0000256" key="4">
    <source>
        <dbReference type="ARBA" id="ARBA00022603"/>
    </source>
</evidence>
<keyword evidence="5" id="KW-0808">Transferase</keyword>
<dbReference type="Gene3D" id="3.40.50.150">
    <property type="entry name" value="Vaccinia Virus protein VP39"/>
    <property type="match status" value="1"/>
</dbReference>
<evidence type="ECO:0000256" key="12">
    <source>
        <dbReference type="ARBA" id="ARBA00048418"/>
    </source>
</evidence>
<evidence type="ECO:0000256" key="8">
    <source>
        <dbReference type="ARBA" id="ARBA00022842"/>
    </source>
</evidence>
<organism evidence="14 15">
    <name type="scientific">Filimonas zeae</name>
    <dbReference type="NCBI Taxonomy" id="1737353"/>
    <lineage>
        <taxon>Bacteria</taxon>
        <taxon>Pseudomonadati</taxon>
        <taxon>Bacteroidota</taxon>
        <taxon>Chitinophagia</taxon>
        <taxon>Chitinophagales</taxon>
        <taxon>Chitinophagaceae</taxon>
        <taxon>Filimonas</taxon>
    </lineage>
</organism>
<evidence type="ECO:0000256" key="10">
    <source>
        <dbReference type="ARBA" id="ARBA00023158"/>
    </source>
</evidence>
<dbReference type="SUPFAM" id="SSF53335">
    <property type="entry name" value="S-adenosyl-L-methionine-dependent methyltransferases"/>
    <property type="match status" value="1"/>
</dbReference>
<keyword evidence="6" id="KW-0949">S-adenosyl-L-methionine</keyword>
<dbReference type="Pfam" id="PF13489">
    <property type="entry name" value="Methyltransf_23"/>
    <property type="match status" value="1"/>
</dbReference>
<evidence type="ECO:0000256" key="1">
    <source>
        <dbReference type="ARBA" id="ARBA00001946"/>
    </source>
</evidence>
<evidence type="ECO:0000256" key="5">
    <source>
        <dbReference type="ARBA" id="ARBA00022679"/>
    </source>
</evidence>
<evidence type="ECO:0000256" key="2">
    <source>
        <dbReference type="ARBA" id="ARBA00009026"/>
    </source>
</evidence>
<keyword evidence="8" id="KW-0460">Magnesium</keyword>
<comment type="catalytic activity">
    <reaction evidence="12">
        <text>small RNA 3'-end nucleotide + S-adenosyl-L-methionine = small RNA 3'-end 2'-O-methylnucleotide + S-adenosyl-L-homocysteine + H(+)</text>
        <dbReference type="Rhea" id="RHEA:37887"/>
        <dbReference type="Rhea" id="RHEA-COMP:10415"/>
        <dbReference type="Rhea" id="RHEA-COMP:10416"/>
        <dbReference type="ChEBI" id="CHEBI:15378"/>
        <dbReference type="ChEBI" id="CHEBI:57856"/>
        <dbReference type="ChEBI" id="CHEBI:59789"/>
        <dbReference type="ChEBI" id="CHEBI:74896"/>
        <dbReference type="ChEBI" id="CHEBI:74898"/>
        <dbReference type="EC" id="2.1.1.386"/>
    </reaction>
</comment>
<dbReference type="GO" id="GO:0001510">
    <property type="term" value="P:RNA methylation"/>
    <property type="evidence" value="ECO:0007669"/>
    <property type="project" value="InterPro"/>
</dbReference>
<dbReference type="Gene3D" id="3.30.1610.20">
    <property type="entry name" value="Hen1, N-terminal domain"/>
    <property type="match status" value="1"/>
</dbReference>
<dbReference type="InterPro" id="IPR038546">
    <property type="entry name" value="Hen1_N_sf"/>
</dbReference>
<dbReference type="Pfam" id="PF12623">
    <property type="entry name" value="Hen1_L"/>
    <property type="match status" value="1"/>
</dbReference>
<evidence type="ECO:0000259" key="13">
    <source>
        <dbReference type="Pfam" id="PF12623"/>
    </source>
</evidence>
<keyword evidence="4" id="KW-0489">Methyltransferase</keyword>
<evidence type="ECO:0000256" key="3">
    <source>
        <dbReference type="ARBA" id="ARBA00021330"/>
    </source>
</evidence>
<dbReference type="GO" id="GO:0090486">
    <property type="term" value="F:small RNA 2'-O-methyltransferase activity"/>
    <property type="evidence" value="ECO:0007669"/>
    <property type="project" value="UniProtKB-EC"/>
</dbReference>
<dbReference type="InterPro" id="IPR024740">
    <property type="entry name" value="Hen1_N"/>
</dbReference>
<dbReference type="PANTHER" id="PTHR21404">
    <property type="entry name" value="HEN1"/>
    <property type="match status" value="1"/>
</dbReference>
<feature type="domain" description="Hen1 N-terminal" evidence="13">
    <location>
        <begin position="1"/>
        <end position="244"/>
    </location>
</feature>
<dbReference type="EC" id="2.1.1.386" evidence="11"/>
<keyword evidence="7" id="KW-0479">Metal-binding</keyword>
<evidence type="ECO:0000313" key="14">
    <source>
        <dbReference type="EMBL" id="GGH70369.1"/>
    </source>
</evidence>
<dbReference type="InterPro" id="IPR026610">
    <property type="entry name" value="Hen1"/>
</dbReference>
<dbReference type="GO" id="GO:0003723">
    <property type="term" value="F:RNA binding"/>
    <property type="evidence" value="ECO:0007669"/>
    <property type="project" value="UniProtKB-KW"/>
</dbReference>
<dbReference type="RefSeq" id="WP_188953361.1">
    <property type="nucleotide sequence ID" value="NZ_BMIB01000003.1"/>
</dbReference>
<protein>
    <recommendedName>
        <fullName evidence="3">Small RNA 2'-O-methyltransferase</fullName>
        <ecNumber evidence="11">2.1.1.386</ecNumber>
    </recommendedName>
</protein>
<comment type="similarity">
    <text evidence="2">Belongs to the methyltransferase superfamily. HEN1 family.</text>
</comment>